<comment type="caution">
    <text evidence="2">The sequence shown here is derived from an EMBL/GenBank/DDBJ whole genome shotgun (WGS) entry which is preliminary data.</text>
</comment>
<keyword evidence="1" id="KW-0812">Transmembrane</keyword>
<organism evidence="2 3">
    <name type="scientific">Microvirga aerophila</name>
    <dbReference type="NCBI Taxonomy" id="670291"/>
    <lineage>
        <taxon>Bacteria</taxon>
        <taxon>Pseudomonadati</taxon>
        <taxon>Pseudomonadota</taxon>
        <taxon>Alphaproteobacteria</taxon>
        <taxon>Hyphomicrobiales</taxon>
        <taxon>Methylobacteriaceae</taxon>
        <taxon>Microvirga</taxon>
    </lineage>
</organism>
<gene>
    <name evidence="2" type="ORF">MAE02_21280</name>
</gene>
<accession>A0A512BR70</accession>
<evidence type="ECO:0000256" key="1">
    <source>
        <dbReference type="SAM" id="Phobius"/>
    </source>
</evidence>
<proteinExistence type="predicted"/>
<dbReference type="PROSITE" id="PS51257">
    <property type="entry name" value="PROKAR_LIPOPROTEIN"/>
    <property type="match status" value="1"/>
</dbReference>
<keyword evidence="1" id="KW-1133">Transmembrane helix</keyword>
<sequence>MPRVVYFASIVTLACLSAALVTSTALHALSISPDNRIVTIYLTSTAFGLFVVGLMEGARRHLP</sequence>
<protein>
    <submittedName>
        <fullName evidence="2">Uncharacterized protein</fullName>
    </submittedName>
</protein>
<reference evidence="2 3" key="1">
    <citation type="submission" date="2019-07" db="EMBL/GenBank/DDBJ databases">
        <title>Whole genome shotgun sequence of Microvirga aerophila NBRC 106136.</title>
        <authorList>
            <person name="Hosoyama A."/>
            <person name="Uohara A."/>
            <person name="Ohji S."/>
            <person name="Ichikawa N."/>
        </authorList>
    </citation>
    <scope>NUCLEOTIDE SEQUENCE [LARGE SCALE GENOMIC DNA]</scope>
    <source>
        <strain evidence="2 3">NBRC 106136</strain>
    </source>
</reference>
<keyword evidence="3" id="KW-1185">Reference proteome</keyword>
<evidence type="ECO:0000313" key="3">
    <source>
        <dbReference type="Proteomes" id="UP000321085"/>
    </source>
</evidence>
<dbReference type="EMBL" id="BJYU01000024">
    <property type="protein sequence ID" value="GEO14432.1"/>
    <property type="molecule type" value="Genomic_DNA"/>
</dbReference>
<dbReference type="RefSeq" id="WP_114186307.1">
    <property type="nucleotide sequence ID" value="NZ_BJYU01000024.1"/>
</dbReference>
<dbReference type="Proteomes" id="UP000321085">
    <property type="component" value="Unassembled WGS sequence"/>
</dbReference>
<dbReference type="AlphaFoldDB" id="A0A512BR70"/>
<name>A0A512BR70_9HYPH</name>
<evidence type="ECO:0000313" key="2">
    <source>
        <dbReference type="EMBL" id="GEO14432.1"/>
    </source>
</evidence>
<feature type="transmembrane region" description="Helical" evidence="1">
    <location>
        <begin position="38"/>
        <end position="58"/>
    </location>
</feature>
<keyword evidence="1" id="KW-0472">Membrane</keyword>